<dbReference type="EMBL" id="JARQWQ010000005">
    <property type="protein sequence ID" value="KAK2571870.1"/>
    <property type="molecule type" value="Genomic_DNA"/>
</dbReference>
<keyword evidence="1" id="KW-0812">Transmembrane</keyword>
<keyword evidence="3" id="KW-1185">Reference proteome</keyword>
<evidence type="ECO:0000313" key="2">
    <source>
        <dbReference type="EMBL" id="KAK2571870.1"/>
    </source>
</evidence>
<dbReference type="Proteomes" id="UP001249851">
    <property type="component" value="Unassembled WGS sequence"/>
</dbReference>
<evidence type="ECO:0000313" key="3">
    <source>
        <dbReference type="Proteomes" id="UP001249851"/>
    </source>
</evidence>
<comment type="caution">
    <text evidence="2">The sequence shown here is derived from an EMBL/GenBank/DDBJ whole genome shotgun (WGS) entry which is preliminary data.</text>
</comment>
<sequence>MVCYMHHRKLQLGQQHHNTFVKSCYYPENCSAKVCRTTTIKNVNASWCEVKCCDHKDYCNNYDGQAINLASISTVLCLSFLAFAIS</sequence>
<name>A0AAD9R307_ACRCE</name>
<proteinExistence type="predicted"/>
<keyword evidence="1" id="KW-1133">Transmembrane helix</keyword>
<organism evidence="2 3">
    <name type="scientific">Acropora cervicornis</name>
    <name type="common">Staghorn coral</name>
    <dbReference type="NCBI Taxonomy" id="6130"/>
    <lineage>
        <taxon>Eukaryota</taxon>
        <taxon>Metazoa</taxon>
        <taxon>Cnidaria</taxon>
        <taxon>Anthozoa</taxon>
        <taxon>Hexacorallia</taxon>
        <taxon>Scleractinia</taxon>
        <taxon>Astrocoeniina</taxon>
        <taxon>Acroporidae</taxon>
        <taxon>Acropora</taxon>
    </lineage>
</organism>
<dbReference type="AlphaFoldDB" id="A0AAD9R307"/>
<evidence type="ECO:0000256" key="1">
    <source>
        <dbReference type="SAM" id="Phobius"/>
    </source>
</evidence>
<accession>A0AAD9R307</accession>
<protein>
    <submittedName>
        <fullName evidence="2">Uncharacterized protein</fullName>
    </submittedName>
</protein>
<gene>
    <name evidence="2" type="ORF">P5673_003278</name>
</gene>
<feature type="transmembrane region" description="Helical" evidence="1">
    <location>
        <begin position="66"/>
        <end position="85"/>
    </location>
</feature>
<reference evidence="2" key="1">
    <citation type="journal article" date="2023" name="G3 (Bethesda)">
        <title>Whole genome assembly and annotation of the endangered Caribbean coral Acropora cervicornis.</title>
        <authorList>
            <person name="Selwyn J.D."/>
            <person name="Vollmer S.V."/>
        </authorList>
    </citation>
    <scope>NUCLEOTIDE SEQUENCE</scope>
    <source>
        <strain evidence="2">K2</strain>
    </source>
</reference>
<keyword evidence="1" id="KW-0472">Membrane</keyword>
<reference evidence="2" key="2">
    <citation type="journal article" date="2023" name="Science">
        <title>Genomic signatures of disease resistance in endangered staghorn corals.</title>
        <authorList>
            <person name="Vollmer S.V."/>
            <person name="Selwyn J.D."/>
            <person name="Despard B.A."/>
            <person name="Roesel C.L."/>
        </authorList>
    </citation>
    <scope>NUCLEOTIDE SEQUENCE</scope>
    <source>
        <strain evidence="2">K2</strain>
    </source>
</reference>